<dbReference type="EnsemblPlants" id="AVESA.00010b.r2.2CG0270250.1">
    <property type="protein sequence ID" value="AVESA.00010b.r2.2CG0270250.1.CDS"/>
    <property type="gene ID" value="AVESA.00010b.r2.2CG0270250"/>
</dbReference>
<evidence type="ECO:0000313" key="2">
    <source>
        <dbReference type="Proteomes" id="UP001732700"/>
    </source>
</evidence>
<reference evidence="1" key="1">
    <citation type="submission" date="2021-05" db="EMBL/GenBank/DDBJ databases">
        <authorList>
            <person name="Scholz U."/>
            <person name="Mascher M."/>
            <person name="Fiebig A."/>
        </authorList>
    </citation>
    <scope>NUCLEOTIDE SEQUENCE [LARGE SCALE GENOMIC DNA]</scope>
</reference>
<organism evidence="1 2">
    <name type="scientific">Avena sativa</name>
    <name type="common">Oat</name>
    <dbReference type="NCBI Taxonomy" id="4498"/>
    <lineage>
        <taxon>Eukaryota</taxon>
        <taxon>Viridiplantae</taxon>
        <taxon>Streptophyta</taxon>
        <taxon>Embryophyta</taxon>
        <taxon>Tracheophyta</taxon>
        <taxon>Spermatophyta</taxon>
        <taxon>Magnoliopsida</taxon>
        <taxon>Liliopsida</taxon>
        <taxon>Poales</taxon>
        <taxon>Poaceae</taxon>
        <taxon>BOP clade</taxon>
        <taxon>Pooideae</taxon>
        <taxon>Poodae</taxon>
        <taxon>Poeae</taxon>
        <taxon>Poeae Chloroplast Group 1 (Aveneae type)</taxon>
        <taxon>Aveninae</taxon>
        <taxon>Avena</taxon>
    </lineage>
</organism>
<sequence length="553" mass="59141">MEMGRSWQELGVVDTIYEDDHEEEEDDEEEEGETEDCFNSLTMSSSAPTSASCSPAAAPSASASLPPVLRNAVREWSQANGSCKPDVILRVQEHCFPLHRDPITSESSYLKRQLSESSDIAVDLPAGLAVDTFADALASCYGADVALSPANLAATWAAADWLELSAEDGLAHRAEDYFFREVATDHGRAAAVLTSCAAFLGGEAAGAGAALLVRCLETLAASGGADGGWLEDVAALPLQKFQVVVEAMRARLAHDHDLMYTIVDHYLENHKGKLTEEEKSRLCYNVNCGKLSHHIFMHLVQNPRLPLRFVVQAMLVEQLHSHHSMLLTSHHHAAAPVSAAPQPLSPALLKRSISGAFSSAVAAAAAAGDAASMTLGDILQRDAVVRQSAHIRASMEATGHRIDTLEREIAGLRCRLRRSEEAAAAAAAHTASASIDRVSGKSASFRIPRSRLWDGEDLSSGTGTTRSISKDSLSAKVGIKSRLVHGFKNLFVRRPGNGVAPPASSDGAGTDARVGEKGARASCSTELQGASRDRELCKEEWSTRPHRRNLSMA</sequence>
<keyword evidence="2" id="KW-1185">Reference proteome</keyword>
<protein>
    <submittedName>
        <fullName evidence="1">Uncharacterized protein</fullName>
    </submittedName>
</protein>
<accession>A0ACD5UL04</accession>
<evidence type="ECO:0000313" key="1">
    <source>
        <dbReference type="EnsemblPlants" id="AVESA.00010b.r2.2CG0270250.1.CDS"/>
    </source>
</evidence>
<reference evidence="1" key="2">
    <citation type="submission" date="2025-09" db="UniProtKB">
        <authorList>
            <consortium name="EnsemblPlants"/>
        </authorList>
    </citation>
    <scope>IDENTIFICATION</scope>
</reference>
<proteinExistence type="predicted"/>
<name>A0ACD5UL04_AVESA</name>
<dbReference type="Proteomes" id="UP001732700">
    <property type="component" value="Chromosome 2C"/>
</dbReference>